<comment type="subcellular location">
    <subcellularLocation>
        <location evidence="1">Membrane</location>
        <topology evidence="1">Multi-pass membrane protein</topology>
    </subcellularLocation>
</comment>
<protein>
    <submittedName>
        <fullName evidence="7">TMEM165/GDT1 family protein</fullName>
    </submittedName>
</protein>
<gene>
    <name evidence="7" type="ORF">LPQ35_05495</name>
</gene>
<evidence type="ECO:0000313" key="7">
    <source>
        <dbReference type="EMBL" id="XAT64821.1"/>
    </source>
</evidence>
<evidence type="ECO:0000256" key="5">
    <source>
        <dbReference type="ARBA" id="ARBA00023136"/>
    </source>
</evidence>
<keyword evidence="8" id="KW-1185">Reference proteome</keyword>
<organism evidence="7 8">
    <name type="scientific">Geoglobus acetivorans</name>
    <dbReference type="NCBI Taxonomy" id="565033"/>
    <lineage>
        <taxon>Archaea</taxon>
        <taxon>Methanobacteriati</taxon>
        <taxon>Methanobacteriota</taxon>
        <taxon>Archaeoglobi</taxon>
        <taxon>Archaeoglobales</taxon>
        <taxon>Archaeoglobaceae</taxon>
        <taxon>Geoglobus</taxon>
    </lineage>
</organism>
<proteinExistence type="inferred from homology"/>
<keyword evidence="5 6" id="KW-0472">Membrane</keyword>
<feature type="transmembrane region" description="Helical" evidence="6">
    <location>
        <begin position="164"/>
        <end position="182"/>
    </location>
</feature>
<evidence type="ECO:0000256" key="6">
    <source>
        <dbReference type="SAM" id="Phobius"/>
    </source>
</evidence>
<keyword evidence="4 6" id="KW-1133">Transmembrane helix</keyword>
<feature type="transmembrane region" description="Helical" evidence="6">
    <location>
        <begin position="68"/>
        <end position="86"/>
    </location>
</feature>
<sequence>MLEDLAIPFTVVGLAELGDKTQLSVLLLSSRTENRFRLILGVLLAFMVVDGTAIAVGDLAGNAIPEYLMRYISAVLFMLFGILILLKGNEDEAEAKSLANPFYSGFALVFFAEWGDKTQIASGILATRYDPLLVFAGVMLSLGLLTAVAVYAGKVISERVERRIISTISGVVFIAIGIGFAFL</sequence>
<accession>A0ABZ3H6F0</accession>
<evidence type="ECO:0000256" key="3">
    <source>
        <dbReference type="ARBA" id="ARBA00022692"/>
    </source>
</evidence>
<evidence type="ECO:0000313" key="8">
    <source>
        <dbReference type="Proteomes" id="UP001492541"/>
    </source>
</evidence>
<dbReference type="PANTHER" id="PTHR12608:SF1">
    <property type="entry name" value="TRANSMEMBRANE PROTEIN 165"/>
    <property type="match status" value="1"/>
</dbReference>
<dbReference type="Proteomes" id="UP001492541">
    <property type="component" value="Chromosome"/>
</dbReference>
<keyword evidence="3 6" id="KW-0812">Transmembrane</keyword>
<evidence type="ECO:0000256" key="4">
    <source>
        <dbReference type="ARBA" id="ARBA00022989"/>
    </source>
</evidence>
<dbReference type="GeneID" id="90449119"/>
<feature type="transmembrane region" description="Helical" evidence="6">
    <location>
        <begin position="98"/>
        <end position="114"/>
    </location>
</feature>
<dbReference type="PANTHER" id="PTHR12608">
    <property type="entry name" value="TRANSMEMBRANE PROTEIN HTP-1 RELATED"/>
    <property type="match status" value="1"/>
</dbReference>
<dbReference type="InterPro" id="IPR001727">
    <property type="entry name" value="GDT1-like"/>
</dbReference>
<name>A0ABZ3H6F0_GEOAI</name>
<feature type="transmembrane region" description="Helical" evidence="6">
    <location>
        <begin position="134"/>
        <end position="152"/>
    </location>
</feature>
<comment type="similarity">
    <text evidence="2">Belongs to the GDT1 family.</text>
</comment>
<dbReference type="RefSeq" id="WP_193807676.1">
    <property type="nucleotide sequence ID" value="NZ_CP087714.1"/>
</dbReference>
<dbReference type="Pfam" id="PF01169">
    <property type="entry name" value="GDT1"/>
    <property type="match status" value="2"/>
</dbReference>
<dbReference type="EMBL" id="CP087714">
    <property type="protein sequence ID" value="XAT64821.1"/>
    <property type="molecule type" value="Genomic_DNA"/>
</dbReference>
<evidence type="ECO:0000256" key="1">
    <source>
        <dbReference type="ARBA" id="ARBA00004141"/>
    </source>
</evidence>
<evidence type="ECO:0000256" key="2">
    <source>
        <dbReference type="ARBA" id="ARBA00009190"/>
    </source>
</evidence>
<reference evidence="7 8" key="1">
    <citation type="submission" date="2021-11" db="EMBL/GenBank/DDBJ databases">
        <title>Whole genome of Geoglobus acetivorans.</title>
        <authorList>
            <person name="Liu D."/>
        </authorList>
    </citation>
    <scope>NUCLEOTIDE SEQUENCE [LARGE SCALE GENOMIC DNA]</scope>
    <source>
        <strain evidence="7 8">SBH6</strain>
    </source>
</reference>
<feature type="transmembrane region" description="Helical" evidence="6">
    <location>
        <begin position="38"/>
        <end position="56"/>
    </location>
</feature>